<evidence type="ECO:0000256" key="6">
    <source>
        <dbReference type="ARBA" id="ARBA00023002"/>
    </source>
</evidence>
<dbReference type="InterPro" id="IPR003171">
    <property type="entry name" value="Mehydrof_redctse-like"/>
</dbReference>
<proteinExistence type="inferred from homology"/>
<evidence type="ECO:0000256" key="3">
    <source>
        <dbReference type="ARBA" id="ARBA00006743"/>
    </source>
</evidence>
<reference evidence="10" key="1">
    <citation type="journal article" date="2019" name="Int. J. Syst. Evol. Microbiol.">
        <title>The Global Catalogue of Microorganisms (GCM) 10K type strain sequencing project: providing services to taxonomists for standard genome sequencing and annotation.</title>
        <authorList>
            <consortium name="The Broad Institute Genomics Platform"/>
            <consortium name="The Broad Institute Genome Sequencing Center for Infectious Disease"/>
            <person name="Wu L."/>
            <person name="Ma J."/>
        </authorList>
    </citation>
    <scope>NUCLEOTIDE SEQUENCE [LARGE SCALE GENOMIC DNA]</scope>
    <source>
        <strain evidence="10">CGMCC 4.7397</strain>
    </source>
</reference>
<dbReference type="InterPro" id="IPR029041">
    <property type="entry name" value="FAD-linked_oxidoreductase-like"/>
</dbReference>
<name>A0ABW1IHY3_9PSEU</name>
<comment type="similarity">
    <text evidence="3 8">Belongs to the methylenetetrahydrofolate reductase family.</text>
</comment>
<evidence type="ECO:0000256" key="4">
    <source>
        <dbReference type="ARBA" id="ARBA00022630"/>
    </source>
</evidence>
<keyword evidence="5 8" id="KW-0274">FAD</keyword>
<evidence type="ECO:0000256" key="1">
    <source>
        <dbReference type="ARBA" id="ARBA00001974"/>
    </source>
</evidence>
<gene>
    <name evidence="9" type="ORF">ACFQH9_27230</name>
</gene>
<dbReference type="SUPFAM" id="SSF51730">
    <property type="entry name" value="FAD-linked oxidoreductase"/>
    <property type="match status" value="1"/>
</dbReference>
<dbReference type="Proteomes" id="UP001596119">
    <property type="component" value="Unassembled WGS sequence"/>
</dbReference>
<comment type="catalytic activity">
    <reaction evidence="7">
        <text>(6S)-5-methyl-5,6,7,8-tetrahydrofolate + NAD(+) = (6R)-5,10-methylene-5,6,7,8-tetrahydrofolate + NADH + H(+)</text>
        <dbReference type="Rhea" id="RHEA:19821"/>
        <dbReference type="ChEBI" id="CHEBI:15378"/>
        <dbReference type="ChEBI" id="CHEBI:15636"/>
        <dbReference type="ChEBI" id="CHEBI:18608"/>
        <dbReference type="ChEBI" id="CHEBI:57540"/>
        <dbReference type="ChEBI" id="CHEBI:57945"/>
        <dbReference type="EC" id="1.5.1.54"/>
    </reaction>
    <physiologicalReaction direction="right-to-left" evidence="7">
        <dbReference type="Rhea" id="RHEA:19823"/>
    </physiologicalReaction>
</comment>
<keyword evidence="6 8" id="KW-0560">Oxidoreductase</keyword>
<dbReference type="GO" id="GO:0004489">
    <property type="term" value="F:methylenetetrahydrofolate reductase [NAD(P)H] activity"/>
    <property type="evidence" value="ECO:0007669"/>
    <property type="project" value="UniProtKB-EC"/>
</dbReference>
<evidence type="ECO:0000313" key="10">
    <source>
        <dbReference type="Proteomes" id="UP001596119"/>
    </source>
</evidence>
<accession>A0ABW1IHY3</accession>
<dbReference type="RefSeq" id="WP_379570415.1">
    <property type="nucleotide sequence ID" value="NZ_JBHSQK010000088.1"/>
</dbReference>
<sequence>MTTPTYAELSTAVRRLMSPFSVEITPREAAALPPLPDHLAAGTAVYLTFLPHQPWGETVAVARAVREAGMRPVPHLAARAVPDRAALRRMLADLTAAGVEDVLLLAGSLTTPVGEFSETAQILDAGLLEEADIRRVGIVGHPEGHPDVDDDELSRALLAKCAIARARGFDLHVVTQFCFAAEPIVAWEQRIRAAGVDAPVHVGLPGLTSPARLLRFGLSCGVGASLKVLRQQAGGVLKLATSSVHHPDATLLGLAAAVAADPRSLLRAVHFFPFGALVPTAAWAADLRAGRFEVDDRDCLRVTA</sequence>
<evidence type="ECO:0000256" key="2">
    <source>
        <dbReference type="ARBA" id="ARBA00004777"/>
    </source>
</evidence>
<keyword evidence="4 8" id="KW-0285">Flavoprotein</keyword>
<dbReference type="Gene3D" id="3.20.20.220">
    <property type="match status" value="1"/>
</dbReference>
<dbReference type="Pfam" id="PF02219">
    <property type="entry name" value="MTHFR"/>
    <property type="match status" value="1"/>
</dbReference>
<comment type="cofactor">
    <cofactor evidence="1 8">
        <name>FAD</name>
        <dbReference type="ChEBI" id="CHEBI:57692"/>
    </cofactor>
</comment>
<organism evidence="9 10">
    <name type="scientific">Pseudonocardia lutea</name>
    <dbReference type="NCBI Taxonomy" id="2172015"/>
    <lineage>
        <taxon>Bacteria</taxon>
        <taxon>Bacillati</taxon>
        <taxon>Actinomycetota</taxon>
        <taxon>Actinomycetes</taxon>
        <taxon>Pseudonocardiales</taxon>
        <taxon>Pseudonocardiaceae</taxon>
        <taxon>Pseudonocardia</taxon>
    </lineage>
</organism>
<comment type="caution">
    <text evidence="9">The sequence shown here is derived from an EMBL/GenBank/DDBJ whole genome shotgun (WGS) entry which is preliminary data.</text>
</comment>
<dbReference type="EMBL" id="JBHSQK010000088">
    <property type="protein sequence ID" value="MFC5951962.1"/>
    <property type="molecule type" value="Genomic_DNA"/>
</dbReference>
<evidence type="ECO:0000313" key="9">
    <source>
        <dbReference type="EMBL" id="MFC5951962.1"/>
    </source>
</evidence>
<keyword evidence="10" id="KW-1185">Reference proteome</keyword>
<dbReference type="PANTHER" id="PTHR45754">
    <property type="entry name" value="METHYLENETETRAHYDROFOLATE REDUCTASE"/>
    <property type="match status" value="1"/>
</dbReference>
<dbReference type="PANTHER" id="PTHR45754:SF3">
    <property type="entry name" value="METHYLENETETRAHYDROFOLATE REDUCTASE (NADPH)"/>
    <property type="match status" value="1"/>
</dbReference>
<evidence type="ECO:0000256" key="7">
    <source>
        <dbReference type="ARBA" id="ARBA00048628"/>
    </source>
</evidence>
<protein>
    <recommendedName>
        <fullName evidence="8">Methylenetetrahydrofolate reductase</fullName>
    </recommendedName>
</protein>
<comment type="pathway">
    <text evidence="2 8">One-carbon metabolism; tetrahydrofolate interconversion.</text>
</comment>
<evidence type="ECO:0000256" key="8">
    <source>
        <dbReference type="RuleBase" id="RU003862"/>
    </source>
</evidence>
<evidence type="ECO:0000256" key="5">
    <source>
        <dbReference type="ARBA" id="ARBA00022827"/>
    </source>
</evidence>